<keyword evidence="3" id="KW-1185">Reference proteome</keyword>
<proteinExistence type="predicted"/>
<protein>
    <recommendedName>
        <fullName evidence="1">Secretion system C-terminal sorting domain-containing protein</fullName>
    </recommendedName>
</protein>
<dbReference type="InterPro" id="IPR026444">
    <property type="entry name" value="Secre_tail"/>
</dbReference>
<comment type="caution">
    <text evidence="2">The sequence shown here is derived from an EMBL/GenBank/DDBJ whole genome shotgun (WGS) entry which is preliminary data.</text>
</comment>
<gene>
    <name evidence="2" type="ORF">CJD36_012845</name>
</gene>
<accession>A0A2S7SV84</accession>
<evidence type="ECO:0000313" key="3">
    <source>
        <dbReference type="Proteomes" id="UP000239872"/>
    </source>
</evidence>
<name>A0A2S7SV84_9BACT</name>
<evidence type="ECO:0000259" key="1">
    <source>
        <dbReference type="Pfam" id="PF18962"/>
    </source>
</evidence>
<feature type="domain" description="Secretion system C-terminal sorting" evidence="1">
    <location>
        <begin position="89"/>
        <end position="158"/>
    </location>
</feature>
<reference evidence="2 3" key="1">
    <citation type="submission" date="2018-01" db="EMBL/GenBank/DDBJ databases">
        <title>A novel member of the phylum Bacteroidetes isolated from glacier ice.</title>
        <authorList>
            <person name="Liu Q."/>
            <person name="Xin Y.-H."/>
        </authorList>
    </citation>
    <scope>NUCLEOTIDE SEQUENCE [LARGE SCALE GENOMIC DNA]</scope>
    <source>
        <strain evidence="2 3">RB1R16</strain>
    </source>
</reference>
<dbReference type="Proteomes" id="UP000239872">
    <property type="component" value="Unassembled WGS sequence"/>
</dbReference>
<dbReference type="NCBIfam" id="TIGR04183">
    <property type="entry name" value="Por_Secre_tail"/>
    <property type="match status" value="1"/>
</dbReference>
<dbReference type="Pfam" id="PF18962">
    <property type="entry name" value="Por_Secre_tail"/>
    <property type="match status" value="1"/>
</dbReference>
<dbReference type="EMBL" id="PPSL01000003">
    <property type="protein sequence ID" value="PQJ10852.1"/>
    <property type="molecule type" value="Genomic_DNA"/>
</dbReference>
<organism evidence="2 3">
    <name type="scientific">Flavipsychrobacter stenotrophus</name>
    <dbReference type="NCBI Taxonomy" id="2077091"/>
    <lineage>
        <taxon>Bacteria</taxon>
        <taxon>Pseudomonadati</taxon>
        <taxon>Bacteroidota</taxon>
        <taxon>Chitinophagia</taxon>
        <taxon>Chitinophagales</taxon>
        <taxon>Chitinophagaceae</taxon>
        <taxon>Flavipsychrobacter</taxon>
    </lineage>
</organism>
<dbReference type="AlphaFoldDB" id="A0A2S7SV84"/>
<evidence type="ECO:0000313" key="2">
    <source>
        <dbReference type="EMBL" id="PQJ10852.1"/>
    </source>
</evidence>
<dbReference type="OrthoDB" id="1352409at2"/>
<dbReference type="RefSeq" id="WP_105039579.1">
    <property type="nucleotide sequence ID" value="NZ_PPSL01000003.1"/>
</dbReference>
<sequence>MKRKLLFTSIIVALIGLPQVRGQSIWPSTLNATGGSATLGGRTYEWSIGEMTLVNTAATSSIVVTQGLLQPEHGVTAVEDRNILRFLTVFPNPANNTINYTFNSPQKAIIGLRLMDMSGKVIQEKSNDVKTGMNTGQLDISSLAAATYLLQVDLTSDETLIETTAYKIQKLQ</sequence>